<feature type="region of interest" description="Disordered" evidence="4">
    <location>
        <begin position="532"/>
        <end position="622"/>
    </location>
</feature>
<name>A0A9P1I572_9PELO</name>
<keyword evidence="2" id="KW-0227">DNA damage</keyword>
<feature type="compositionally biased region" description="Polar residues" evidence="4">
    <location>
        <begin position="390"/>
        <end position="407"/>
    </location>
</feature>
<dbReference type="InterPro" id="IPR047249">
    <property type="entry name" value="BRCT_p53bp1-like_rpt1"/>
</dbReference>
<feature type="compositionally biased region" description="Acidic residues" evidence="4">
    <location>
        <begin position="587"/>
        <end position="598"/>
    </location>
</feature>
<dbReference type="SUPFAM" id="SSF52113">
    <property type="entry name" value="BRCT domain"/>
    <property type="match status" value="2"/>
</dbReference>
<dbReference type="InterPro" id="IPR047250">
    <property type="entry name" value="BRCT_p53bp1-like_rpt2"/>
</dbReference>
<dbReference type="GO" id="GO:0042393">
    <property type="term" value="F:histone binding"/>
    <property type="evidence" value="ECO:0007669"/>
    <property type="project" value="TreeGrafter"/>
</dbReference>
<evidence type="ECO:0000256" key="2">
    <source>
        <dbReference type="ARBA" id="ARBA00022763"/>
    </source>
</evidence>
<evidence type="ECO:0000256" key="3">
    <source>
        <dbReference type="ARBA" id="ARBA00023242"/>
    </source>
</evidence>
<keyword evidence="3" id="KW-0539">Nucleus</keyword>
<feature type="compositionally biased region" description="Acidic residues" evidence="4">
    <location>
        <begin position="447"/>
        <end position="460"/>
    </location>
</feature>
<dbReference type="EMBL" id="CANHGI010000001">
    <property type="protein sequence ID" value="CAI5438295.1"/>
    <property type="molecule type" value="Genomic_DNA"/>
</dbReference>
<dbReference type="OrthoDB" id="129353at2759"/>
<dbReference type="SMART" id="SM00292">
    <property type="entry name" value="BRCT"/>
    <property type="match status" value="2"/>
</dbReference>
<dbReference type="PANTHER" id="PTHR15321">
    <property type="entry name" value="TUMOR SUPPRESSOR P53-BINDING PROTEIN 1"/>
    <property type="match status" value="1"/>
</dbReference>
<reference evidence="6" key="1">
    <citation type="submission" date="2022-11" db="EMBL/GenBank/DDBJ databases">
        <authorList>
            <person name="Kikuchi T."/>
        </authorList>
    </citation>
    <scope>NUCLEOTIDE SEQUENCE</scope>
    <source>
        <strain evidence="6">PS1010</strain>
    </source>
</reference>
<dbReference type="Proteomes" id="UP001152747">
    <property type="component" value="Unassembled WGS sequence"/>
</dbReference>
<evidence type="ECO:0000256" key="1">
    <source>
        <dbReference type="ARBA" id="ARBA00004123"/>
    </source>
</evidence>
<dbReference type="Pfam" id="PF18428">
    <property type="entry name" value="BRCT_3"/>
    <property type="match status" value="1"/>
</dbReference>
<dbReference type="InterPro" id="IPR056492">
    <property type="entry name" value="SH3_Hsr9"/>
</dbReference>
<gene>
    <name evidence="6" type="ORF">CAMP_LOCUS932</name>
</gene>
<comment type="caution">
    <text evidence="6">The sequence shown here is derived from an EMBL/GenBank/DDBJ whole genome shotgun (WGS) entry which is preliminary data.</text>
</comment>
<evidence type="ECO:0000313" key="7">
    <source>
        <dbReference type="Proteomes" id="UP001152747"/>
    </source>
</evidence>
<dbReference type="CDD" id="cd17745">
    <property type="entry name" value="BRCT_p53bp1_rpt1"/>
    <property type="match status" value="1"/>
</dbReference>
<feature type="domain" description="BRCT" evidence="5">
    <location>
        <begin position="841"/>
        <end position="945"/>
    </location>
</feature>
<accession>A0A9P1I572</accession>
<dbReference type="InterPro" id="IPR047252">
    <property type="entry name" value="TP53BP1-like"/>
</dbReference>
<feature type="compositionally biased region" description="Acidic residues" evidence="4">
    <location>
        <begin position="198"/>
        <end position="210"/>
    </location>
</feature>
<proteinExistence type="predicted"/>
<dbReference type="Pfam" id="PF24680">
    <property type="entry name" value="SH3_Hsr9"/>
    <property type="match status" value="1"/>
</dbReference>
<feature type="compositionally biased region" description="Basic and acidic residues" evidence="4">
    <location>
        <begin position="121"/>
        <end position="136"/>
    </location>
</feature>
<feature type="compositionally biased region" description="Acidic residues" evidence="4">
    <location>
        <begin position="175"/>
        <end position="187"/>
    </location>
</feature>
<dbReference type="GO" id="GO:0000077">
    <property type="term" value="P:DNA damage checkpoint signaling"/>
    <property type="evidence" value="ECO:0007669"/>
    <property type="project" value="TreeGrafter"/>
</dbReference>
<protein>
    <recommendedName>
        <fullName evidence="5">BRCT domain-containing protein</fullName>
    </recommendedName>
</protein>
<dbReference type="PANTHER" id="PTHR15321:SF3">
    <property type="entry name" value="TP53-BINDING PROTEIN 1"/>
    <property type="match status" value="1"/>
</dbReference>
<feature type="compositionally biased region" description="Acidic residues" evidence="4">
    <location>
        <begin position="308"/>
        <end position="318"/>
    </location>
</feature>
<feature type="compositionally biased region" description="Polar residues" evidence="4">
    <location>
        <begin position="538"/>
        <end position="547"/>
    </location>
</feature>
<dbReference type="CDD" id="cd17724">
    <property type="entry name" value="BRCT_p53bp1_rpt2"/>
    <property type="match status" value="1"/>
</dbReference>
<feature type="compositionally biased region" description="Polar residues" evidence="4">
    <location>
        <begin position="1"/>
        <end position="27"/>
    </location>
</feature>
<feature type="compositionally biased region" description="Acidic residues" evidence="4">
    <location>
        <begin position="239"/>
        <end position="273"/>
    </location>
</feature>
<feature type="compositionally biased region" description="Basic and acidic residues" evidence="4">
    <location>
        <begin position="160"/>
        <end position="174"/>
    </location>
</feature>
<evidence type="ECO:0000313" key="6">
    <source>
        <dbReference type="EMBL" id="CAI5438295.1"/>
    </source>
</evidence>
<keyword evidence="7" id="KW-1185">Reference proteome</keyword>
<comment type="subcellular location">
    <subcellularLocation>
        <location evidence="1">Nucleus</location>
    </subcellularLocation>
</comment>
<dbReference type="InterPro" id="IPR036420">
    <property type="entry name" value="BRCT_dom_sf"/>
</dbReference>
<feature type="region of interest" description="Disordered" evidence="4">
    <location>
        <begin position="1"/>
        <end position="28"/>
    </location>
</feature>
<dbReference type="AlphaFoldDB" id="A0A9P1I572"/>
<dbReference type="Gene3D" id="3.40.50.10190">
    <property type="entry name" value="BRCT domain"/>
    <property type="match status" value="2"/>
</dbReference>
<dbReference type="InterPro" id="IPR001357">
    <property type="entry name" value="BRCT_dom"/>
</dbReference>
<feature type="compositionally biased region" description="Polar residues" evidence="4">
    <location>
        <begin position="345"/>
        <end position="373"/>
    </location>
</feature>
<dbReference type="Pfam" id="PF16589">
    <property type="entry name" value="BRCT_2"/>
    <property type="match status" value="1"/>
</dbReference>
<organism evidence="6 7">
    <name type="scientific">Caenorhabditis angaria</name>
    <dbReference type="NCBI Taxonomy" id="860376"/>
    <lineage>
        <taxon>Eukaryota</taxon>
        <taxon>Metazoa</taxon>
        <taxon>Ecdysozoa</taxon>
        <taxon>Nematoda</taxon>
        <taxon>Chromadorea</taxon>
        <taxon>Rhabditida</taxon>
        <taxon>Rhabditina</taxon>
        <taxon>Rhabditomorpha</taxon>
        <taxon>Rhabditoidea</taxon>
        <taxon>Rhabditidae</taxon>
        <taxon>Peloderinae</taxon>
        <taxon>Caenorhabditis</taxon>
    </lineage>
</organism>
<feature type="compositionally biased region" description="Polar residues" evidence="4">
    <location>
        <begin position="422"/>
        <end position="439"/>
    </location>
</feature>
<dbReference type="PROSITE" id="PS50172">
    <property type="entry name" value="BRCT"/>
    <property type="match status" value="1"/>
</dbReference>
<evidence type="ECO:0000256" key="4">
    <source>
        <dbReference type="SAM" id="MobiDB-lite"/>
    </source>
</evidence>
<feature type="region of interest" description="Disordered" evidence="4">
    <location>
        <begin position="92"/>
        <end position="493"/>
    </location>
</feature>
<dbReference type="GO" id="GO:0005634">
    <property type="term" value="C:nucleus"/>
    <property type="evidence" value="ECO:0007669"/>
    <property type="project" value="UniProtKB-SubCell"/>
</dbReference>
<sequence>MTTLNDSNIGTSNIDEITNVETSNDSPAPSVLLSRKGLFGNSAACLSDNYPNTSNDCEMEVEETVNQENGDSNGNNISIQEENEQSIAIENKNENLESTSVIPDDEKTIEDSILDPTPIFKEAEDSEKVSSEEKTEPVPTVIGNEVEPTSESPLIEIDEPLPKDDENIGEKSDETENDEEIEIDSVEEVCVKKVISMDTEETVTGEEESEETPRKRAKRNAPKDSNDDDDFEEKTKELEVEENSLEGEKEVEVEEKEEIEIEQNDVEEEIEEEEKPKRTPRGRRSVKSQPSSSRSSRKKSEDSNAENAEQDVENPETESESKVETDEAPEETPKSSTRSSRRSNAVKSETDTPVPTRSSRRSTAAANVSTPEVKTTGRKSQVKKEEETESTPNQTRNQTPVETPSSTRGRRGRKPAEEKVSTPKSAIRTPSSKSRSAKNVSIIEAEDKNDESIEVEEKEEQEQKSAKKTPGRTPSYKKQPIKDSDEFDPYDLDTEMERHPEPLKNIHMEVQNFGTVKYAKIGKSVSNYESTERAAESRISNLSNTPPQRKERKSLAEMTPGKEKIQHRISMGSAKKRTKSTKKAFEDIGDEDEMDFETDSPKVEKSTKGRKRKADEESPSSVAVKKVAIELPNLSAEEQWQVDHPEDEHEPHAPGARVYALFGKVYYPAVIASERDGLGRFKVQYTSDKIVKDVPSAGIIPLRAVVAGKQCFYNEDVLNVIACPNAASAKEWTEGIFYLEALDENGDPTGDTIRADWCEISLDMSDWKEYINKKSSEATSIVADNITTPSQIYRAARKHVQTPAVKPKETAKKSTKNSSLPIEEQNNEFNLKKLIMNDVGVGKNIFQGKLFILTSSTRQNLKSVAQCMRKTELKEFVIENGGTVTEHFHDVDENPSLEAFLVSDRYYRTHKYLAALARGVPCISQEWIKQCANVGEIVDIEPFILSAGLSALDEKEYPPIKDHSSTLSGLKFYVHTTQRVREKTQLGPGSTFLQIWHPLIELLGGEYIDCEPEDFEKHGFDAVITDGNVDETVEEVASNKNIRILTSEFIIEAIITGKAPDLDEPKFTLDHLRKTKQEEKTTKKTKGRSH</sequence>
<dbReference type="GO" id="GO:0045944">
    <property type="term" value="P:positive regulation of transcription by RNA polymerase II"/>
    <property type="evidence" value="ECO:0007669"/>
    <property type="project" value="TreeGrafter"/>
</dbReference>
<evidence type="ECO:0000259" key="5">
    <source>
        <dbReference type="PROSITE" id="PS50172"/>
    </source>
</evidence>